<reference evidence="10 11" key="1">
    <citation type="submission" date="2018-05" db="EMBL/GenBank/DDBJ databases">
        <title>Genome sequencing and assembly of the regulated plant pathogen Lachnellula willkommii and related sister species for the development of diagnostic species identification markers.</title>
        <authorList>
            <person name="Giroux E."/>
            <person name="Bilodeau G."/>
        </authorList>
    </citation>
    <scope>NUCLEOTIDE SEQUENCE [LARGE SCALE GENOMIC DNA]</scope>
    <source>
        <strain evidence="10 11">CBS 268.59</strain>
    </source>
</reference>
<feature type="signal peptide" evidence="8">
    <location>
        <begin position="1"/>
        <end position="16"/>
    </location>
</feature>
<accession>A0A8T9C0U1</accession>
<gene>
    <name evidence="10" type="primary">stcC_0</name>
    <name evidence="10" type="ORF">LSUE1_G006949</name>
</gene>
<dbReference type="EMBL" id="QGMK01000988">
    <property type="protein sequence ID" value="TVY75661.1"/>
    <property type="molecule type" value="Genomic_DNA"/>
</dbReference>
<evidence type="ECO:0000256" key="2">
    <source>
        <dbReference type="ARBA" id="ARBA00022559"/>
    </source>
</evidence>
<feature type="chain" id="PRO_5035876422" evidence="8">
    <location>
        <begin position="17"/>
        <end position="288"/>
    </location>
</feature>
<evidence type="ECO:0000256" key="8">
    <source>
        <dbReference type="SAM" id="SignalP"/>
    </source>
</evidence>
<sequence length="288" mass="31610">MYTATILSVLFSLTTAQYPAYVAPGADDVRCPCPALNTLANHGFIPHDGKNMTLPILIAGLKNGMNVGADFATVIGSLGLMSVPDNLLATSFDLNQLDEHNFPIEHDASLSRADYYLNNGDNYSFNQTNFDQVLAFYEGMNETSIPVAAKAKYARVQTELARDPKITYGALQFVLSYGETALYLSVFGNPTTGVGPVEYVKTFFEEERLPYDEVSAIMIYGMVQYLRLLQGWTPPTEETNLTTLLLMILQLVPDSGEPIPEGLTITEQTLKQAFGGYDPITGILRHAL</sequence>
<dbReference type="InterPro" id="IPR036851">
    <property type="entry name" value="Chloroperoxidase-like_sf"/>
</dbReference>
<dbReference type="InterPro" id="IPR000028">
    <property type="entry name" value="Chloroperoxidase"/>
</dbReference>
<proteinExistence type="inferred from homology"/>
<dbReference type="PROSITE" id="PS51405">
    <property type="entry name" value="HEME_HALOPEROXIDASE"/>
    <property type="match status" value="1"/>
</dbReference>
<dbReference type="GO" id="GO:0004601">
    <property type="term" value="F:peroxidase activity"/>
    <property type="evidence" value="ECO:0007669"/>
    <property type="project" value="UniProtKB-KW"/>
</dbReference>
<comment type="caution">
    <text evidence="10">The sequence shown here is derived from an EMBL/GenBank/DDBJ whole genome shotgun (WGS) entry which is preliminary data.</text>
</comment>
<protein>
    <submittedName>
        <fullName evidence="10">Putative sterigmatocystin biosynthesis peroxidase</fullName>
    </submittedName>
</protein>
<evidence type="ECO:0000256" key="4">
    <source>
        <dbReference type="ARBA" id="ARBA00022723"/>
    </source>
</evidence>
<dbReference type="SUPFAM" id="SSF47571">
    <property type="entry name" value="Cloroperoxidase"/>
    <property type="match status" value="1"/>
</dbReference>
<dbReference type="GO" id="GO:0046872">
    <property type="term" value="F:metal ion binding"/>
    <property type="evidence" value="ECO:0007669"/>
    <property type="project" value="UniProtKB-KW"/>
</dbReference>
<keyword evidence="8" id="KW-0732">Signal</keyword>
<keyword evidence="6" id="KW-0408">Iron</keyword>
<name>A0A8T9C0U1_9HELO</name>
<comment type="similarity">
    <text evidence="7">Belongs to the chloroperoxidase family.</text>
</comment>
<keyword evidence="3" id="KW-0349">Heme</keyword>
<evidence type="ECO:0000259" key="9">
    <source>
        <dbReference type="PROSITE" id="PS51405"/>
    </source>
</evidence>
<dbReference type="PANTHER" id="PTHR33577">
    <property type="entry name" value="STERIGMATOCYSTIN BIOSYNTHESIS PEROXIDASE STCC-RELATED"/>
    <property type="match status" value="1"/>
</dbReference>
<comment type="cofactor">
    <cofactor evidence="1">
        <name>heme b</name>
        <dbReference type="ChEBI" id="CHEBI:60344"/>
    </cofactor>
</comment>
<evidence type="ECO:0000256" key="3">
    <source>
        <dbReference type="ARBA" id="ARBA00022617"/>
    </source>
</evidence>
<organism evidence="10 11">
    <name type="scientific">Lachnellula suecica</name>
    <dbReference type="NCBI Taxonomy" id="602035"/>
    <lineage>
        <taxon>Eukaryota</taxon>
        <taxon>Fungi</taxon>
        <taxon>Dikarya</taxon>
        <taxon>Ascomycota</taxon>
        <taxon>Pezizomycotina</taxon>
        <taxon>Leotiomycetes</taxon>
        <taxon>Helotiales</taxon>
        <taxon>Lachnaceae</taxon>
        <taxon>Lachnellula</taxon>
    </lineage>
</organism>
<dbReference type="OrthoDB" id="407298at2759"/>
<evidence type="ECO:0000256" key="5">
    <source>
        <dbReference type="ARBA" id="ARBA00023002"/>
    </source>
</evidence>
<dbReference type="PANTHER" id="PTHR33577:SF9">
    <property type="entry name" value="PEROXIDASE STCC"/>
    <property type="match status" value="1"/>
</dbReference>
<evidence type="ECO:0000256" key="7">
    <source>
        <dbReference type="ARBA" id="ARBA00025795"/>
    </source>
</evidence>
<keyword evidence="2 10" id="KW-0575">Peroxidase</keyword>
<keyword evidence="5" id="KW-0560">Oxidoreductase</keyword>
<dbReference type="Gene3D" id="1.10.489.10">
    <property type="entry name" value="Chloroperoxidase-like"/>
    <property type="match status" value="1"/>
</dbReference>
<keyword evidence="11" id="KW-1185">Reference proteome</keyword>
<evidence type="ECO:0000256" key="6">
    <source>
        <dbReference type="ARBA" id="ARBA00023004"/>
    </source>
</evidence>
<dbReference type="AlphaFoldDB" id="A0A8T9C0U1"/>
<dbReference type="Pfam" id="PF01328">
    <property type="entry name" value="Peroxidase_2"/>
    <property type="match status" value="1"/>
</dbReference>
<evidence type="ECO:0000313" key="11">
    <source>
        <dbReference type="Proteomes" id="UP000469558"/>
    </source>
</evidence>
<dbReference type="Proteomes" id="UP000469558">
    <property type="component" value="Unassembled WGS sequence"/>
</dbReference>
<feature type="domain" description="Heme haloperoxidase family profile" evidence="9">
    <location>
        <begin position="17"/>
        <end position="253"/>
    </location>
</feature>
<keyword evidence="4" id="KW-0479">Metal-binding</keyword>
<evidence type="ECO:0000313" key="10">
    <source>
        <dbReference type="EMBL" id="TVY75661.1"/>
    </source>
</evidence>
<evidence type="ECO:0000256" key="1">
    <source>
        <dbReference type="ARBA" id="ARBA00001970"/>
    </source>
</evidence>